<sequence length="169" mass="17476">MTAGVTHGDDSSLGGAKEEPRDEQTGKVCAARRARNHGAPEQGVGAEVLGDGESGNEGGGGAVPKEVAGVEGGGGQAYWDPTRRVSSRSPKTAALARIALSVKLSVAVRKSRGMMRASMRRRIRRARSSSMPCPPPVMASGCEDEGEDEGQGSEDEGQGSEDEHGSRCV</sequence>
<keyword evidence="2" id="KW-1185">Reference proteome</keyword>
<evidence type="ECO:0000313" key="2">
    <source>
        <dbReference type="Proteomes" id="UP001143856"/>
    </source>
</evidence>
<accession>A0ACC1MFL8</accession>
<dbReference type="EMBL" id="JAPDGR010005465">
    <property type="protein sequence ID" value="KAJ2965730.1"/>
    <property type="molecule type" value="Genomic_DNA"/>
</dbReference>
<comment type="caution">
    <text evidence="1">The sequence shown here is derived from an EMBL/GenBank/DDBJ whole genome shotgun (WGS) entry which is preliminary data.</text>
</comment>
<protein>
    <submittedName>
        <fullName evidence="1">Uncharacterized protein</fullName>
    </submittedName>
</protein>
<name>A0ACC1MFL8_9PEZI</name>
<gene>
    <name evidence="1" type="ORF">NUW58_g10831</name>
</gene>
<dbReference type="Proteomes" id="UP001143856">
    <property type="component" value="Unassembled WGS sequence"/>
</dbReference>
<reference evidence="1" key="1">
    <citation type="submission" date="2022-10" db="EMBL/GenBank/DDBJ databases">
        <title>Genome Sequence of Xylaria curta.</title>
        <authorList>
            <person name="Buettner E."/>
        </authorList>
    </citation>
    <scope>NUCLEOTIDE SEQUENCE</scope>
    <source>
        <strain evidence="1">Babe10</strain>
    </source>
</reference>
<organism evidence="1 2">
    <name type="scientific">Xylaria curta</name>
    <dbReference type="NCBI Taxonomy" id="42375"/>
    <lineage>
        <taxon>Eukaryota</taxon>
        <taxon>Fungi</taxon>
        <taxon>Dikarya</taxon>
        <taxon>Ascomycota</taxon>
        <taxon>Pezizomycotina</taxon>
        <taxon>Sordariomycetes</taxon>
        <taxon>Xylariomycetidae</taxon>
        <taxon>Xylariales</taxon>
        <taxon>Xylariaceae</taxon>
        <taxon>Xylaria</taxon>
    </lineage>
</organism>
<proteinExistence type="predicted"/>
<evidence type="ECO:0000313" key="1">
    <source>
        <dbReference type="EMBL" id="KAJ2965730.1"/>
    </source>
</evidence>